<keyword evidence="3" id="KW-1185">Reference proteome</keyword>
<evidence type="ECO:0000313" key="3">
    <source>
        <dbReference type="Proteomes" id="UP000823388"/>
    </source>
</evidence>
<dbReference type="AlphaFoldDB" id="A0A8T0VWP0"/>
<evidence type="ECO:0000313" key="2">
    <source>
        <dbReference type="EMBL" id="KAG2638046.1"/>
    </source>
</evidence>
<proteinExistence type="predicted"/>
<dbReference type="EMBL" id="CM029040">
    <property type="protein sequence ID" value="KAG2638046.1"/>
    <property type="molecule type" value="Genomic_DNA"/>
</dbReference>
<organism evidence="2 3">
    <name type="scientific">Panicum virgatum</name>
    <name type="common">Blackwell switchgrass</name>
    <dbReference type="NCBI Taxonomy" id="38727"/>
    <lineage>
        <taxon>Eukaryota</taxon>
        <taxon>Viridiplantae</taxon>
        <taxon>Streptophyta</taxon>
        <taxon>Embryophyta</taxon>
        <taxon>Tracheophyta</taxon>
        <taxon>Spermatophyta</taxon>
        <taxon>Magnoliopsida</taxon>
        <taxon>Liliopsida</taxon>
        <taxon>Poales</taxon>
        <taxon>Poaceae</taxon>
        <taxon>PACMAD clade</taxon>
        <taxon>Panicoideae</taxon>
        <taxon>Panicodae</taxon>
        <taxon>Paniceae</taxon>
        <taxon>Panicinae</taxon>
        <taxon>Panicum</taxon>
        <taxon>Panicum sect. Hiantes</taxon>
    </lineage>
</organism>
<dbReference type="Proteomes" id="UP000823388">
    <property type="component" value="Chromosome 2N"/>
</dbReference>
<gene>
    <name evidence="2" type="ORF">PVAP13_2NG567000</name>
</gene>
<feature type="compositionally biased region" description="Low complexity" evidence="1">
    <location>
        <begin position="40"/>
        <end position="51"/>
    </location>
</feature>
<dbReference type="Pfam" id="PF25015">
    <property type="entry name" value="RBD_AKAP-17A"/>
    <property type="match status" value="1"/>
</dbReference>
<sequence>MSALVQIMSVDFRSCHHRTIPSDLLGQVPSTQPGSRTQNPRPAGAAATRHAAMPAAAALRATEPLLLPSGLSLSPRLKLLLTFFRADLTVRPLDEWQLKSALLAFLRDPPLSLPLLPDSDLSVHRLPDLQKRRREEPVASGVLHVRDLSFLRPRKGDGEADGMTAEQEEEKYIEWRSSLVEKLEGIELNLEGVKFRMTVEIPPSDDFRVMKKSWENFYSSELLNSRNPVRKIAKRPDTIVVRGVPSRWFAEIRVSSKPSTLVTHTIFSALGKIRTLNIANDDELEAKEDVSTKELISGLNCKVWVQFENYDDFHDAMKALCGRSLEKEGSRLKVDYDVTWDREGFFRIAQYEPAHSRLGERDASASVHGRKKHYTSRIESDHRKRFRD</sequence>
<name>A0A8T0VWP0_PANVG</name>
<protein>
    <recommendedName>
        <fullName evidence="4">A-kinase anchor protein 17A</fullName>
    </recommendedName>
</protein>
<evidence type="ECO:0000256" key="1">
    <source>
        <dbReference type="SAM" id="MobiDB-lite"/>
    </source>
</evidence>
<comment type="caution">
    <text evidence="2">The sequence shown here is derived from an EMBL/GenBank/DDBJ whole genome shotgun (WGS) entry which is preliminary data.</text>
</comment>
<dbReference type="EMBL" id="CM029040">
    <property type="protein sequence ID" value="KAG2638047.1"/>
    <property type="molecule type" value="Genomic_DNA"/>
</dbReference>
<accession>A0A8T0VWP0</accession>
<feature type="compositionally biased region" description="Basic and acidic residues" evidence="1">
    <location>
        <begin position="376"/>
        <end position="388"/>
    </location>
</feature>
<dbReference type="PANTHER" id="PTHR12484">
    <property type="entry name" value="B-LYMPHOCYTE ANTIGEN-RELATED"/>
    <property type="match status" value="1"/>
</dbReference>
<feature type="region of interest" description="Disordered" evidence="1">
    <location>
        <begin position="359"/>
        <end position="388"/>
    </location>
</feature>
<feature type="region of interest" description="Disordered" evidence="1">
    <location>
        <begin position="23"/>
        <end position="51"/>
    </location>
</feature>
<reference evidence="2" key="1">
    <citation type="submission" date="2020-05" db="EMBL/GenBank/DDBJ databases">
        <title>WGS assembly of Panicum virgatum.</title>
        <authorList>
            <person name="Lovell J.T."/>
            <person name="Jenkins J."/>
            <person name="Shu S."/>
            <person name="Juenger T.E."/>
            <person name="Schmutz J."/>
        </authorList>
    </citation>
    <scope>NUCLEOTIDE SEQUENCE</scope>
    <source>
        <strain evidence="2">AP13</strain>
    </source>
</reference>
<dbReference type="PANTHER" id="PTHR12484:SF4">
    <property type="entry name" value="A-KINASE ANCHOR PROTEIN 17A"/>
    <property type="match status" value="1"/>
</dbReference>
<dbReference type="InterPro" id="IPR056852">
    <property type="entry name" value="AK17A/B"/>
</dbReference>
<evidence type="ECO:0008006" key="4">
    <source>
        <dbReference type="Google" id="ProtNLM"/>
    </source>
</evidence>
<feature type="compositionally biased region" description="Polar residues" evidence="1">
    <location>
        <begin position="28"/>
        <end position="39"/>
    </location>
</feature>